<evidence type="ECO:0000256" key="3">
    <source>
        <dbReference type="ARBA" id="ARBA00022723"/>
    </source>
</evidence>
<proteinExistence type="predicted"/>
<evidence type="ECO:0000256" key="1">
    <source>
        <dbReference type="ARBA" id="ARBA00022630"/>
    </source>
</evidence>
<protein>
    <submittedName>
        <fullName evidence="8">Nitroreductase family protein</fullName>
    </submittedName>
</protein>
<evidence type="ECO:0000256" key="2">
    <source>
        <dbReference type="ARBA" id="ARBA00022643"/>
    </source>
</evidence>
<dbReference type="InterPro" id="IPR017900">
    <property type="entry name" value="4Fe4S_Fe_S_CS"/>
</dbReference>
<dbReference type="AlphaFoldDB" id="A0AA41R3U8"/>
<dbReference type="InterPro" id="IPR017896">
    <property type="entry name" value="4Fe4S_Fe-S-bd"/>
</dbReference>
<dbReference type="PANTHER" id="PTHR23026">
    <property type="entry name" value="NADPH NITROREDUCTASE"/>
    <property type="match status" value="1"/>
</dbReference>
<keyword evidence="6" id="KW-0411">Iron-sulfur</keyword>
<dbReference type="PROSITE" id="PS00198">
    <property type="entry name" value="4FE4S_FER_1"/>
    <property type="match status" value="1"/>
</dbReference>
<dbReference type="PROSITE" id="PS51379">
    <property type="entry name" value="4FE4S_FER_2"/>
    <property type="match status" value="2"/>
</dbReference>
<dbReference type="SUPFAM" id="SSF55469">
    <property type="entry name" value="FMN-dependent nitroreductase-like"/>
    <property type="match status" value="1"/>
</dbReference>
<evidence type="ECO:0000259" key="7">
    <source>
        <dbReference type="PROSITE" id="PS51379"/>
    </source>
</evidence>
<comment type="caution">
    <text evidence="8">The sequence shown here is derived from an EMBL/GenBank/DDBJ whole genome shotgun (WGS) entry which is preliminary data.</text>
</comment>
<evidence type="ECO:0000256" key="5">
    <source>
        <dbReference type="ARBA" id="ARBA00023004"/>
    </source>
</evidence>
<keyword evidence="4" id="KW-0560">Oxidoreductase</keyword>
<keyword evidence="9" id="KW-1185">Reference proteome</keyword>
<accession>A0AA41R3U8</accession>
<keyword evidence="5" id="KW-0408">Iron</keyword>
<evidence type="ECO:0000256" key="4">
    <source>
        <dbReference type="ARBA" id="ARBA00023002"/>
    </source>
</evidence>
<dbReference type="InterPro" id="IPR000415">
    <property type="entry name" value="Nitroreductase-like"/>
</dbReference>
<evidence type="ECO:0000313" key="9">
    <source>
        <dbReference type="Proteomes" id="UP001165427"/>
    </source>
</evidence>
<dbReference type="EMBL" id="JALJRB010000010">
    <property type="protein sequence ID" value="MCJ8501096.1"/>
    <property type="molecule type" value="Genomic_DNA"/>
</dbReference>
<dbReference type="GO" id="GO:0046872">
    <property type="term" value="F:metal ion binding"/>
    <property type="evidence" value="ECO:0007669"/>
    <property type="project" value="UniProtKB-KW"/>
</dbReference>
<keyword evidence="2" id="KW-0288">FMN</keyword>
<dbReference type="GO" id="GO:0051536">
    <property type="term" value="F:iron-sulfur cluster binding"/>
    <property type="evidence" value="ECO:0007669"/>
    <property type="project" value="UniProtKB-KW"/>
</dbReference>
<dbReference type="SUPFAM" id="SSF54862">
    <property type="entry name" value="4Fe-4S ferredoxins"/>
    <property type="match status" value="1"/>
</dbReference>
<name>A0AA41R3U8_9BACT</name>
<dbReference type="GO" id="GO:0016491">
    <property type="term" value="F:oxidoreductase activity"/>
    <property type="evidence" value="ECO:0007669"/>
    <property type="project" value="UniProtKB-KW"/>
</dbReference>
<organism evidence="8 9">
    <name type="scientific">Desulfatitalea alkaliphila</name>
    <dbReference type="NCBI Taxonomy" id="2929485"/>
    <lineage>
        <taxon>Bacteria</taxon>
        <taxon>Pseudomonadati</taxon>
        <taxon>Thermodesulfobacteriota</taxon>
        <taxon>Desulfobacteria</taxon>
        <taxon>Desulfobacterales</taxon>
        <taxon>Desulfosarcinaceae</taxon>
        <taxon>Desulfatitalea</taxon>
    </lineage>
</organism>
<dbReference type="Proteomes" id="UP001165427">
    <property type="component" value="Unassembled WGS sequence"/>
</dbReference>
<dbReference type="Pfam" id="PF00037">
    <property type="entry name" value="Fer4"/>
    <property type="match status" value="1"/>
</dbReference>
<dbReference type="CDD" id="cd02143">
    <property type="entry name" value="nitroreductase_FeS-like"/>
    <property type="match status" value="1"/>
</dbReference>
<dbReference type="PANTHER" id="PTHR23026:SF90">
    <property type="entry name" value="IODOTYROSINE DEIODINASE 1"/>
    <property type="match status" value="1"/>
</dbReference>
<evidence type="ECO:0000313" key="8">
    <source>
        <dbReference type="EMBL" id="MCJ8501096.1"/>
    </source>
</evidence>
<keyword evidence="3" id="KW-0479">Metal-binding</keyword>
<evidence type="ECO:0000256" key="6">
    <source>
        <dbReference type="ARBA" id="ARBA00023014"/>
    </source>
</evidence>
<dbReference type="RefSeq" id="WP_246907312.1">
    <property type="nucleotide sequence ID" value="NZ_JALJRB010000010.1"/>
</dbReference>
<dbReference type="Pfam" id="PF00881">
    <property type="entry name" value="Nitroreductase"/>
    <property type="match status" value="1"/>
</dbReference>
<sequence>MRVDRTVTTAIDPELCTGCGLCIEVCPSETITLLHGKAVVSGKESLNCGHCAAVCPTGAVAVGAIDPDMSAFQTFQEETTWSPHGRYDTAALVNLMRSRRSCRNFRQQPVARDILEDLIRIGITAPSGSNCQMWTFTVLPDPAAVRALAARIGDFFRKLNRLAQKKWLRKLLKGVGRPELDHYYRNHFESIARGLLQWDNGGRDLLFHNAPAAIVVAAKNQASCPAEDALLATQNILLAAHSMGLGTCLIGFAIAAMHRSDEIKALLRLPADETPYAVIALGYPREKYQRVTGRKKATVRYIDFISPP</sequence>
<feature type="domain" description="4Fe-4S ferredoxin-type" evidence="7">
    <location>
        <begin position="7"/>
        <end position="36"/>
    </location>
</feature>
<reference evidence="8" key="1">
    <citation type="submission" date="2022-04" db="EMBL/GenBank/DDBJ databases">
        <title>Desulfatitalea alkaliphila sp. nov., a novel anaerobic sulfate-reducing bacterium isolated from terrestrial mud volcano, Taman Peninsula, Russia.</title>
        <authorList>
            <person name="Khomyakova M.A."/>
            <person name="Merkel A.Y."/>
            <person name="Slobodkin A.I."/>
        </authorList>
    </citation>
    <scope>NUCLEOTIDE SEQUENCE</scope>
    <source>
        <strain evidence="8">M08but</strain>
    </source>
</reference>
<dbReference type="InterPro" id="IPR029479">
    <property type="entry name" value="Nitroreductase"/>
</dbReference>
<dbReference type="Gene3D" id="3.30.70.20">
    <property type="match status" value="1"/>
</dbReference>
<dbReference type="InterPro" id="IPR050627">
    <property type="entry name" value="Nitroreductase/BluB"/>
</dbReference>
<keyword evidence="1" id="KW-0285">Flavoprotein</keyword>
<gene>
    <name evidence="8" type="ORF">MRX98_10980</name>
</gene>
<dbReference type="Gene3D" id="3.40.109.10">
    <property type="entry name" value="NADH Oxidase"/>
    <property type="match status" value="1"/>
</dbReference>
<feature type="domain" description="4Fe-4S ferredoxin-type" evidence="7">
    <location>
        <begin position="37"/>
        <end position="65"/>
    </location>
</feature>